<evidence type="ECO:0000313" key="5">
    <source>
        <dbReference type="Proteomes" id="UP000430634"/>
    </source>
</evidence>
<dbReference type="EMBL" id="BMKG01000017">
    <property type="protein sequence ID" value="GGC13391.1"/>
    <property type="molecule type" value="Genomic_DNA"/>
</dbReference>
<sequence length="98" mass="10332">MHIRATHIHFQTAAALLALALLGGCAPSPHAGPGHGLAGAHGAGMKAAGEDPERMCAMHRAMQAMSPEQRESAMAGHGKSMSPQARQQHMEAMRRKCE</sequence>
<keyword evidence="2" id="KW-0732">Signal</keyword>
<gene>
    <name evidence="3" type="ORF">GCM10011572_38500</name>
    <name evidence="4" type="ORF">GM672_23730</name>
</gene>
<feature type="compositionally biased region" description="Gly residues" evidence="1">
    <location>
        <begin position="33"/>
        <end position="42"/>
    </location>
</feature>
<accession>A0A6I3T2V6</accession>
<keyword evidence="6" id="KW-1185">Reference proteome</keyword>
<dbReference type="Proteomes" id="UP000430634">
    <property type="component" value="Unassembled WGS sequence"/>
</dbReference>
<reference evidence="4 5" key="3">
    <citation type="submission" date="2019-11" db="EMBL/GenBank/DDBJ databases">
        <title>Type strains purchased from KCTC, JCM and DSMZ.</title>
        <authorList>
            <person name="Lu H."/>
        </authorList>
    </citation>
    <scope>NUCLEOTIDE SEQUENCE [LARGE SCALE GENOMIC DNA]</scope>
    <source>
        <strain evidence="4 5">KCTC 52429</strain>
    </source>
</reference>
<reference evidence="6" key="2">
    <citation type="journal article" date="2019" name="Int. J. Syst. Evol. Microbiol.">
        <title>The Global Catalogue of Microorganisms (GCM) 10K type strain sequencing project: providing services to taxonomists for standard genome sequencing and annotation.</title>
        <authorList>
            <consortium name="The Broad Institute Genomics Platform"/>
            <consortium name="The Broad Institute Genome Sequencing Center for Infectious Disease"/>
            <person name="Wu L."/>
            <person name="Ma J."/>
        </authorList>
    </citation>
    <scope>NUCLEOTIDE SEQUENCE [LARGE SCALE GENOMIC DNA]</scope>
    <source>
        <strain evidence="6">CGMCC 1.15931</strain>
    </source>
</reference>
<dbReference type="AlphaFoldDB" id="A0A6I3T2V6"/>
<evidence type="ECO:0000313" key="6">
    <source>
        <dbReference type="Proteomes" id="UP000622638"/>
    </source>
</evidence>
<evidence type="ECO:0000256" key="1">
    <source>
        <dbReference type="SAM" id="MobiDB-lite"/>
    </source>
</evidence>
<comment type="caution">
    <text evidence="4">The sequence shown here is derived from an EMBL/GenBank/DDBJ whole genome shotgun (WGS) entry which is preliminary data.</text>
</comment>
<proteinExistence type="predicted"/>
<evidence type="ECO:0000313" key="4">
    <source>
        <dbReference type="EMBL" id="MTV55739.1"/>
    </source>
</evidence>
<dbReference type="Proteomes" id="UP000622638">
    <property type="component" value="Unassembled WGS sequence"/>
</dbReference>
<name>A0A6I3T2V6_9BURK</name>
<evidence type="ECO:0000256" key="2">
    <source>
        <dbReference type="SAM" id="SignalP"/>
    </source>
</evidence>
<evidence type="ECO:0008006" key="7">
    <source>
        <dbReference type="Google" id="ProtNLM"/>
    </source>
</evidence>
<feature type="compositionally biased region" description="Basic and acidic residues" evidence="1">
    <location>
        <begin position="88"/>
        <end position="98"/>
    </location>
</feature>
<evidence type="ECO:0000313" key="3">
    <source>
        <dbReference type="EMBL" id="GGC13391.1"/>
    </source>
</evidence>
<dbReference type="RefSeq" id="WP_155473000.1">
    <property type="nucleotide sequence ID" value="NZ_BMKG01000017.1"/>
</dbReference>
<reference evidence="3" key="4">
    <citation type="submission" date="2024-05" db="EMBL/GenBank/DDBJ databases">
        <authorList>
            <person name="Sun Q."/>
            <person name="Zhou Y."/>
        </authorList>
    </citation>
    <scope>NUCLEOTIDE SEQUENCE</scope>
    <source>
        <strain evidence="3">CGMCC 1.15931</strain>
    </source>
</reference>
<reference evidence="3" key="1">
    <citation type="journal article" date="2014" name="Int. J. Syst. Evol. Microbiol.">
        <title>Complete genome of a new Firmicutes species belonging to the dominant human colonic microbiota ('Ruminococcus bicirculans') reveals two chromosomes and a selective capacity to utilize plant glucans.</title>
        <authorList>
            <consortium name="NISC Comparative Sequencing Program"/>
            <person name="Wegmann U."/>
            <person name="Louis P."/>
            <person name="Goesmann A."/>
            <person name="Henrissat B."/>
            <person name="Duncan S.H."/>
            <person name="Flint H.J."/>
        </authorList>
    </citation>
    <scope>NUCLEOTIDE SEQUENCE</scope>
    <source>
        <strain evidence="3">CGMCC 1.15931</strain>
    </source>
</reference>
<dbReference type="PROSITE" id="PS51257">
    <property type="entry name" value="PROKAR_LIPOPROTEIN"/>
    <property type="match status" value="1"/>
</dbReference>
<feature type="region of interest" description="Disordered" evidence="1">
    <location>
        <begin position="28"/>
        <end position="98"/>
    </location>
</feature>
<protein>
    <recommendedName>
        <fullName evidence="7">Lipoprotein</fullName>
    </recommendedName>
</protein>
<feature type="signal peptide" evidence="2">
    <location>
        <begin position="1"/>
        <end position="31"/>
    </location>
</feature>
<dbReference type="EMBL" id="WNKZ01000100">
    <property type="protein sequence ID" value="MTV55739.1"/>
    <property type="molecule type" value="Genomic_DNA"/>
</dbReference>
<organism evidence="4 5">
    <name type="scientific">Pseudoduganella buxea</name>
    <dbReference type="NCBI Taxonomy" id="1949069"/>
    <lineage>
        <taxon>Bacteria</taxon>
        <taxon>Pseudomonadati</taxon>
        <taxon>Pseudomonadota</taxon>
        <taxon>Betaproteobacteria</taxon>
        <taxon>Burkholderiales</taxon>
        <taxon>Oxalobacteraceae</taxon>
        <taxon>Telluria group</taxon>
        <taxon>Pseudoduganella</taxon>
    </lineage>
</organism>
<feature type="chain" id="PRO_5026107588" description="Lipoprotein" evidence="2">
    <location>
        <begin position="32"/>
        <end position="98"/>
    </location>
</feature>